<protein>
    <recommendedName>
        <fullName evidence="1">RES domain-containing protein</fullName>
    </recommendedName>
</protein>
<organism evidence="2 3">
    <name type="scientific">Pollutimonas subterranea</name>
    <dbReference type="NCBI Taxonomy" id="2045210"/>
    <lineage>
        <taxon>Bacteria</taxon>
        <taxon>Pseudomonadati</taxon>
        <taxon>Pseudomonadota</taxon>
        <taxon>Betaproteobacteria</taxon>
        <taxon>Burkholderiales</taxon>
        <taxon>Alcaligenaceae</taxon>
        <taxon>Pollutimonas</taxon>
    </lineage>
</organism>
<gene>
    <name evidence="2" type="ORF">CR159_19675</name>
</gene>
<dbReference type="InterPro" id="IPR014914">
    <property type="entry name" value="RES_dom"/>
</dbReference>
<comment type="caution">
    <text evidence="2">The sequence shown here is derived from an EMBL/GenBank/DDBJ whole genome shotgun (WGS) entry which is preliminary data.</text>
</comment>
<feature type="domain" description="RES" evidence="1">
    <location>
        <begin position="17"/>
        <end position="145"/>
    </location>
</feature>
<dbReference type="OrthoDB" id="9789501at2"/>
<evidence type="ECO:0000313" key="2">
    <source>
        <dbReference type="EMBL" id="PLC48144.1"/>
    </source>
</evidence>
<proteinExistence type="predicted"/>
<sequence>MKLWRIAAETRGYSAADIGGTGAAIHPGRWNDFGQAVVYCASTVSLAVLETAAYIDDGGFPLNRYLIELDVPALVWAAREEFATDDLPVTWAAIPAGNASVRLGSAWLLSKRSPILLVPSVIVPEELTVLINPLHPQSRSITAKTVRRFEYNRVFRPGIS</sequence>
<keyword evidence="3" id="KW-1185">Reference proteome</keyword>
<dbReference type="AlphaFoldDB" id="A0A2N4TZE9"/>
<dbReference type="EMBL" id="PDNW01000026">
    <property type="protein sequence ID" value="PLC48144.1"/>
    <property type="molecule type" value="Genomic_DNA"/>
</dbReference>
<evidence type="ECO:0000259" key="1">
    <source>
        <dbReference type="SMART" id="SM00953"/>
    </source>
</evidence>
<dbReference type="Pfam" id="PF08808">
    <property type="entry name" value="RES"/>
    <property type="match status" value="1"/>
</dbReference>
<dbReference type="Proteomes" id="UP000234190">
    <property type="component" value="Unassembled WGS sequence"/>
</dbReference>
<evidence type="ECO:0000313" key="3">
    <source>
        <dbReference type="Proteomes" id="UP000234190"/>
    </source>
</evidence>
<reference evidence="2 3" key="1">
    <citation type="submission" date="2017-10" db="EMBL/GenBank/DDBJ databases">
        <title>Two draft genome sequences of Pusillimonas sp. strains isolated from a nitrate- and radionuclide-contaminated groundwater in Russia.</title>
        <authorList>
            <person name="Grouzdev D.S."/>
            <person name="Tourova T.P."/>
            <person name="Goeva M.A."/>
            <person name="Babich T.L."/>
            <person name="Sokolova D.S."/>
            <person name="Abdullin R."/>
            <person name="Poltaraus A.B."/>
            <person name="Toshchakov S.V."/>
            <person name="Nazina T.N."/>
        </authorList>
    </citation>
    <scope>NUCLEOTIDE SEQUENCE [LARGE SCALE GENOMIC DNA]</scope>
    <source>
        <strain evidence="2 3">JR1/69-3-13</strain>
    </source>
</reference>
<name>A0A2N4TZE9_9BURK</name>
<accession>A0A2N4TZE9</accession>
<dbReference type="RefSeq" id="WP_102075661.1">
    <property type="nucleotide sequence ID" value="NZ_PDNW01000026.1"/>
</dbReference>
<dbReference type="SMART" id="SM00953">
    <property type="entry name" value="RES"/>
    <property type="match status" value="1"/>
</dbReference>